<protein>
    <submittedName>
        <fullName evidence="1">Uncharacterized protein</fullName>
    </submittedName>
</protein>
<gene>
    <name evidence="1" type="ORF">A3A70_00775</name>
</gene>
<accession>A0A1F4VPX2</accession>
<dbReference type="Proteomes" id="UP000178964">
    <property type="component" value="Unassembled WGS sequence"/>
</dbReference>
<name>A0A1F4VPX2_UNCKA</name>
<dbReference type="EMBL" id="MEVK01000019">
    <property type="protein sequence ID" value="OGC59262.1"/>
    <property type="molecule type" value="Genomic_DNA"/>
</dbReference>
<reference evidence="1 2" key="1">
    <citation type="journal article" date="2016" name="Nat. Commun.">
        <title>Thousands of microbial genomes shed light on interconnected biogeochemical processes in an aquifer system.</title>
        <authorList>
            <person name="Anantharaman K."/>
            <person name="Brown C.T."/>
            <person name="Hug L.A."/>
            <person name="Sharon I."/>
            <person name="Castelle C.J."/>
            <person name="Probst A.J."/>
            <person name="Thomas B.C."/>
            <person name="Singh A."/>
            <person name="Wilkins M.J."/>
            <person name="Karaoz U."/>
            <person name="Brodie E.L."/>
            <person name="Williams K.H."/>
            <person name="Hubbard S.S."/>
            <person name="Banfield J.F."/>
        </authorList>
    </citation>
    <scope>NUCLEOTIDE SEQUENCE [LARGE SCALE GENOMIC DNA]</scope>
</reference>
<evidence type="ECO:0000313" key="2">
    <source>
        <dbReference type="Proteomes" id="UP000178964"/>
    </source>
</evidence>
<proteinExistence type="predicted"/>
<evidence type="ECO:0000313" key="1">
    <source>
        <dbReference type="EMBL" id="OGC59262.1"/>
    </source>
</evidence>
<dbReference type="AlphaFoldDB" id="A0A1F4VPX2"/>
<sequence length="112" mass="13231">MTENIHEVSIIFNHLDELLTEEEREHIIHLITSFCLKLSRQEEVENIELSVDEQKNHVGEISVFNLTVKLSMFSGDHYISNVTGRELETLIREALKNLEVQERRRHDRVVEH</sequence>
<comment type="caution">
    <text evidence="1">The sequence shown here is derived from an EMBL/GenBank/DDBJ whole genome shotgun (WGS) entry which is preliminary data.</text>
</comment>
<organism evidence="1 2">
    <name type="scientific">candidate division WWE3 bacterium RIFCSPLOWO2_01_FULL_42_11</name>
    <dbReference type="NCBI Taxonomy" id="1802627"/>
    <lineage>
        <taxon>Bacteria</taxon>
        <taxon>Katanobacteria</taxon>
    </lineage>
</organism>